<dbReference type="STRING" id="2880.D7FWD9"/>
<dbReference type="OMA" id="KHQQENP"/>
<evidence type="ECO:0000256" key="6">
    <source>
        <dbReference type="ARBA" id="ARBA00022703"/>
    </source>
</evidence>
<evidence type="ECO:0000256" key="8">
    <source>
        <dbReference type="ARBA" id="ARBA00022786"/>
    </source>
</evidence>
<dbReference type="eggNOG" id="KOG0895">
    <property type="taxonomic scope" value="Eukaryota"/>
</dbReference>
<feature type="region of interest" description="Disordered" evidence="15">
    <location>
        <begin position="226"/>
        <end position="302"/>
    </location>
</feature>
<evidence type="ECO:0000256" key="10">
    <source>
        <dbReference type="ARBA" id="ARBA00023242"/>
    </source>
</evidence>
<dbReference type="SMART" id="SM00212">
    <property type="entry name" value="UBCc"/>
    <property type="match status" value="1"/>
</dbReference>
<dbReference type="GO" id="GO:0061631">
    <property type="term" value="F:ubiquitin conjugating enzyme activity"/>
    <property type="evidence" value="ECO:0007669"/>
    <property type="project" value="UniProtKB-EC"/>
</dbReference>
<evidence type="ECO:0000256" key="1">
    <source>
        <dbReference type="ARBA" id="ARBA00004123"/>
    </source>
</evidence>
<proteinExistence type="predicted"/>
<reference evidence="17 18" key="1">
    <citation type="journal article" date="2010" name="Nature">
        <title>The Ectocarpus genome and the independent evolution of multicellularity in brown algae.</title>
        <authorList>
            <person name="Cock J.M."/>
            <person name="Sterck L."/>
            <person name="Rouze P."/>
            <person name="Scornet D."/>
            <person name="Allen A.E."/>
            <person name="Amoutzias G."/>
            <person name="Anthouard V."/>
            <person name="Artiguenave F."/>
            <person name="Aury J.M."/>
            <person name="Badger J.H."/>
            <person name="Beszteri B."/>
            <person name="Billiau K."/>
            <person name="Bonnet E."/>
            <person name="Bothwell J.H."/>
            <person name="Bowler C."/>
            <person name="Boyen C."/>
            <person name="Brownlee C."/>
            <person name="Carrano C.J."/>
            <person name="Charrier B."/>
            <person name="Cho G.Y."/>
            <person name="Coelho S.M."/>
            <person name="Collen J."/>
            <person name="Corre E."/>
            <person name="Da Silva C."/>
            <person name="Delage L."/>
            <person name="Delaroque N."/>
            <person name="Dittami S.M."/>
            <person name="Doulbeau S."/>
            <person name="Elias M."/>
            <person name="Farnham G."/>
            <person name="Gachon C.M."/>
            <person name="Gschloessl B."/>
            <person name="Heesch S."/>
            <person name="Jabbari K."/>
            <person name="Jubin C."/>
            <person name="Kawai H."/>
            <person name="Kimura K."/>
            <person name="Kloareg B."/>
            <person name="Kupper F.C."/>
            <person name="Lang D."/>
            <person name="Le Bail A."/>
            <person name="Leblanc C."/>
            <person name="Lerouge P."/>
            <person name="Lohr M."/>
            <person name="Lopez P.J."/>
            <person name="Martens C."/>
            <person name="Maumus F."/>
            <person name="Michel G."/>
            <person name="Miranda-Saavedra D."/>
            <person name="Morales J."/>
            <person name="Moreau H."/>
            <person name="Motomura T."/>
            <person name="Nagasato C."/>
            <person name="Napoli C.A."/>
            <person name="Nelson D.R."/>
            <person name="Nyvall-Collen P."/>
            <person name="Peters A.F."/>
            <person name="Pommier C."/>
            <person name="Potin P."/>
            <person name="Poulain J."/>
            <person name="Quesneville H."/>
            <person name="Read B."/>
            <person name="Rensing S.A."/>
            <person name="Ritter A."/>
            <person name="Rousvoal S."/>
            <person name="Samanta M."/>
            <person name="Samson G."/>
            <person name="Schroeder D.C."/>
            <person name="Segurens B."/>
            <person name="Strittmatter M."/>
            <person name="Tonon T."/>
            <person name="Tregear J.W."/>
            <person name="Valentin K."/>
            <person name="von Dassow P."/>
            <person name="Yamagishi T."/>
            <person name="Van de Peer Y."/>
            <person name="Wincker P."/>
        </authorList>
    </citation>
    <scope>NUCLEOTIDE SEQUENCE [LARGE SCALE GENOMIC DNA]</scope>
    <source>
        <strain evidence="18">Ec32 / CCAP1310/4</strain>
    </source>
</reference>
<evidence type="ECO:0000256" key="9">
    <source>
        <dbReference type="ARBA" id="ARBA00022840"/>
    </source>
</evidence>
<dbReference type="PANTHER" id="PTHR46116">
    <property type="entry name" value="(E3-INDEPENDENT) E2 UBIQUITIN-CONJUGATING ENZYME"/>
    <property type="match status" value="1"/>
</dbReference>
<evidence type="ECO:0000256" key="2">
    <source>
        <dbReference type="ARBA" id="ARBA00004496"/>
    </source>
</evidence>
<evidence type="ECO:0000256" key="13">
    <source>
        <dbReference type="ARBA" id="ARBA00042316"/>
    </source>
</evidence>
<dbReference type="SUPFAM" id="SSF54495">
    <property type="entry name" value="UBC-like"/>
    <property type="match status" value="1"/>
</dbReference>
<evidence type="ECO:0000256" key="14">
    <source>
        <dbReference type="ARBA" id="ARBA00042401"/>
    </source>
</evidence>
<dbReference type="CDD" id="cd23809">
    <property type="entry name" value="UBCc_UBE2Z"/>
    <property type="match status" value="1"/>
</dbReference>
<dbReference type="OrthoDB" id="47801at2759"/>
<dbReference type="InterPro" id="IPR016135">
    <property type="entry name" value="UBQ-conjugating_enzyme/RWD"/>
</dbReference>
<evidence type="ECO:0000256" key="7">
    <source>
        <dbReference type="ARBA" id="ARBA00022741"/>
    </source>
</evidence>
<dbReference type="EMBL" id="FN648491">
    <property type="protein sequence ID" value="CBJ32027.1"/>
    <property type="molecule type" value="Genomic_DNA"/>
</dbReference>
<keyword evidence="5" id="KW-0808">Transferase</keyword>
<protein>
    <recommendedName>
        <fullName evidence="11">Ubiquitin-conjugating enzyme E2 Z</fullName>
        <ecNumber evidence="3">2.3.2.23</ecNumber>
    </recommendedName>
    <alternativeName>
        <fullName evidence="12">E2 ubiquitin-conjugating enzyme Z</fullName>
    </alternativeName>
    <alternativeName>
        <fullName evidence="14">Ubiquitin carrier protein Z</fullName>
    </alternativeName>
    <alternativeName>
        <fullName evidence="13">Ubiquitin-protein ligase Z</fullName>
    </alternativeName>
</protein>
<dbReference type="GO" id="GO:0005634">
    <property type="term" value="C:nucleus"/>
    <property type="evidence" value="ECO:0007669"/>
    <property type="project" value="UniProtKB-SubCell"/>
</dbReference>
<dbReference type="GO" id="GO:0005524">
    <property type="term" value="F:ATP binding"/>
    <property type="evidence" value="ECO:0007669"/>
    <property type="project" value="UniProtKB-KW"/>
</dbReference>
<accession>D7FWD9</accession>
<dbReference type="EC" id="2.3.2.23" evidence="3"/>
<dbReference type="PROSITE" id="PS50127">
    <property type="entry name" value="UBC_2"/>
    <property type="match status" value="1"/>
</dbReference>
<evidence type="ECO:0000256" key="4">
    <source>
        <dbReference type="ARBA" id="ARBA00022490"/>
    </source>
</evidence>
<dbReference type="InParanoid" id="D7FWD9"/>
<dbReference type="GO" id="GO:0005737">
    <property type="term" value="C:cytoplasm"/>
    <property type="evidence" value="ECO:0007669"/>
    <property type="project" value="UniProtKB-SubCell"/>
</dbReference>
<gene>
    <name evidence="17" type="ORF">Esi_0303_0007</name>
</gene>
<keyword evidence="10" id="KW-0539">Nucleus</keyword>
<dbReference type="PANTHER" id="PTHR46116:SF26">
    <property type="entry name" value="UBIQUITIN-CONJUGATING ENZYME E2 Z"/>
    <property type="match status" value="1"/>
</dbReference>
<keyword evidence="8" id="KW-0833">Ubl conjugation pathway</keyword>
<feature type="compositionally biased region" description="Gly residues" evidence="15">
    <location>
        <begin position="272"/>
        <end position="292"/>
    </location>
</feature>
<sequence>MGDRANRRDPVPGLFVYPDEDLVTVVHALVTGPFDTPYEGGFFYFVLHCPDDYPHSPPRVRLMTTGGGTVRFNPNLYANGKVCLSILGTWNGPRWTPVHSISSVLLSIQSLMNEKPYHNEPGFEAASNPQDVRDYSDCITHETLRVAVCAMVDDSSLSNSMPACLQALTRDLFLSFVPRYELVCEQNMHRDGGKMVDPFGENRGTFRYASIARSIKRIASLLEPAAPAEADEVDPVAPPPGQDDGARPMQTDDASAAAAAAAGPVASEGEDGCGGSRTGVGASSAGGGGSSSGAGSVLRALR</sequence>
<feature type="domain" description="UBC core" evidence="16">
    <location>
        <begin position="1"/>
        <end position="148"/>
    </location>
</feature>
<dbReference type="EMBL" id="FN649739">
    <property type="protein sequence ID" value="CBJ32027.1"/>
    <property type="molecule type" value="Genomic_DNA"/>
</dbReference>
<evidence type="ECO:0000313" key="18">
    <source>
        <dbReference type="Proteomes" id="UP000002630"/>
    </source>
</evidence>
<evidence type="ECO:0000256" key="11">
    <source>
        <dbReference type="ARBA" id="ARBA00039894"/>
    </source>
</evidence>
<evidence type="ECO:0000256" key="15">
    <source>
        <dbReference type="SAM" id="MobiDB-lite"/>
    </source>
</evidence>
<evidence type="ECO:0000259" key="16">
    <source>
        <dbReference type="PROSITE" id="PS50127"/>
    </source>
</evidence>
<dbReference type="AlphaFoldDB" id="D7FWD9"/>
<keyword evidence="7" id="KW-0547">Nucleotide-binding</keyword>
<dbReference type="InterPro" id="IPR000608">
    <property type="entry name" value="UBC"/>
</dbReference>
<evidence type="ECO:0000313" key="17">
    <source>
        <dbReference type="EMBL" id="CBJ32027.1"/>
    </source>
</evidence>
<keyword evidence="18" id="KW-1185">Reference proteome</keyword>
<keyword evidence="9" id="KW-0067">ATP-binding</keyword>
<keyword evidence="4" id="KW-0963">Cytoplasm</keyword>
<dbReference type="GO" id="GO:0004869">
    <property type="term" value="F:cysteine-type endopeptidase inhibitor activity"/>
    <property type="evidence" value="ECO:0007669"/>
    <property type="project" value="TreeGrafter"/>
</dbReference>
<organism evidence="17 18">
    <name type="scientific">Ectocarpus siliculosus</name>
    <name type="common">Brown alga</name>
    <name type="synonym">Conferva siliculosa</name>
    <dbReference type="NCBI Taxonomy" id="2880"/>
    <lineage>
        <taxon>Eukaryota</taxon>
        <taxon>Sar</taxon>
        <taxon>Stramenopiles</taxon>
        <taxon>Ochrophyta</taxon>
        <taxon>PX clade</taxon>
        <taxon>Phaeophyceae</taxon>
        <taxon>Ectocarpales</taxon>
        <taxon>Ectocarpaceae</taxon>
        <taxon>Ectocarpus</taxon>
    </lineage>
</organism>
<comment type="subcellular location">
    <subcellularLocation>
        <location evidence="2">Cytoplasm</location>
    </subcellularLocation>
    <subcellularLocation>
        <location evidence="1">Nucleus</location>
    </subcellularLocation>
</comment>
<dbReference type="Pfam" id="PF00179">
    <property type="entry name" value="UQ_con"/>
    <property type="match status" value="1"/>
</dbReference>
<dbReference type="Gene3D" id="3.10.110.10">
    <property type="entry name" value="Ubiquitin Conjugating Enzyme"/>
    <property type="match status" value="1"/>
</dbReference>
<evidence type="ECO:0000256" key="3">
    <source>
        <dbReference type="ARBA" id="ARBA00012486"/>
    </source>
</evidence>
<name>D7FWD9_ECTSI</name>
<evidence type="ECO:0000256" key="12">
    <source>
        <dbReference type="ARBA" id="ARBA00041798"/>
    </source>
</evidence>
<dbReference type="Proteomes" id="UP000002630">
    <property type="component" value="Linkage Group LG14"/>
</dbReference>
<evidence type="ECO:0000256" key="5">
    <source>
        <dbReference type="ARBA" id="ARBA00022679"/>
    </source>
</evidence>
<keyword evidence="6" id="KW-0053">Apoptosis</keyword>